<organism evidence="2 4">
    <name type="scientific">Halanaerobium congolense</name>
    <dbReference type="NCBI Taxonomy" id="54121"/>
    <lineage>
        <taxon>Bacteria</taxon>
        <taxon>Bacillati</taxon>
        <taxon>Bacillota</taxon>
        <taxon>Clostridia</taxon>
        <taxon>Halanaerobiales</taxon>
        <taxon>Halanaerobiaceae</taxon>
        <taxon>Halanaerobium</taxon>
    </lineage>
</organism>
<dbReference type="RefSeq" id="WP_089717727.1">
    <property type="nucleotide sequence ID" value="NZ_FNEH01000039.1"/>
</dbReference>
<dbReference type="EMBL" id="SOAA01000071">
    <property type="protein sequence ID" value="TDS24354.1"/>
    <property type="molecule type" value="Genomic_DNA"/>
</dbReference>
<accession>A0A1G8SC51</accession>
<evidence type="ECO:0000313" key="4">
    <source>
        <dbReference type="Proteomes" id="UP000198945"/>
    </source>
</evidence>
<reference evidence="3 5" key="2">
    <citation type="submission" date="2019-03" db="EMBL/GenBank/DDBJ databases">
        <title>Deep subsurface shale carbon reservoir microbial communities from Ohio and West Virginia, USA.</title>
        <authorList>
            <person name="Wrighton K."/>
        </authorList>
    </citation>
    <scope>NUCLEOTIDE SEQUENCE [LARGE SCALE GENOMIC DNA]</scope>
    <source>
        <strain evidence="3 5">UTICA-S4D12</strain>
    </source>
</reference>
<name>A0A1G8SC51_9FIRM</name>
<evidence type="ECO:0000313" key="5">
    <source>
        <dbReference type="Proteomes" id="UP000295758"/>
    </source>
</evidence>
<dbReference type="Proteomes" id="UP000295758">
    <property type="component" value="Unassembled WGS sequence"/>
</dbReference>
<evidence type="ECO:0000313" key="2">
    <source>
        <dbReference type="EMBL" id="SDJ26771.1"/>
    </source>
</evidence>
<reference evidence="2 4" key="1">
    <citation type="submission" date="2016-10" db="EMBL/GenBank/DDBJ databases">
        <authorList>
            <person name="de Groot N.N."/>
        </authorList>
    </citation>
    <scope>NUCLEOTIDE SEQUENCE [LARGE SCALE GENOMIC DNA]</scope>
    <source>
        <strain evidence="2 4">WG7</strain>
    </source>
</reference>
<sequence length="157" mass="18191">MNIWNFLGLVSKANYNELEDKMEKAQAKIEGLEEIILEKNAILIDLITDKIDKSNDLKEKLLKNELNYFEKKQKAKFNALNQKIESLNDKIYSKINNLKKNNSNSLNKLSKKTDSINDLLKVIMANDLLADLEKVMIESQIKKLLLTDLKKIIKIKK</sequence>
<gene>
    <name evidence="3" type="ORF">BY453_1711</name>
    <name evidence="2" type="ORF">SAMN04515654_1395</name>
</gene>
<dbReference type="EMBL" id="FNEH01000039">
    <property type="protein sequence ID" value="SDJ26771.1"/>
    <property type="molecule type" value="Genomic_DNA"/>
</dbReference>
<protein>
    <submittedName>
        <fullName evidence="2">Uncharacterized protein</fullName>
    </submittedName>
</protein>
<proteinExistence type="predicted"/>
<feature type="coiled-coil region" evidence="1">
    <location>
        <begin position="15"/>
        <end position="42"/>
    </location>
</feature>
<evidence type="ECO:0000256" key="1">
    <source>
        <dbReference type="SAM" id="Coils"/>
    </source>
</evidence>
<feature type="coiled-coil region" evidence="1">
    <location>
        <begin position="70"/>
        <end position="101"/>
    </location>
</feature>
<dbReference type="Proteomes" id="UP000198945">
    <property type="component" value="Unassembled WGS sequence"/>
</dbReference>
<dbReference type="AlphaFoldDB" id="A0A1G8SC51"/>
<keyword evidence="1" id="KW-0175">Coiled coil</keyword>
<evidence type="ECO:0000313" key="3">
    <source>
        <dbReference type="EMBL" id="TDS24354.1"/>
    </source>
</evidence>